<sequence length="199" mass="22660">MTYSRVSNTQAREERLTPDLLALHALRPRGTWDSLPSGGLAHTWLAMHDSLRHGQAMLERLATHWQLKLIDAARFREQALPLLQQHLGHLHGHHRLEDTHYFPQFRVMEPRIGSGIDLLENDHESLHRAIDVLEELTRRLASLGLDDPETSALIQKLAGALHRFGPEMRQHLLDEEDLVIPLLAIADNHNTPPDNKESA</sequence>
<name>A0A1N6QF12_9GAMM</name>
<gene>
    <name evidence="2" type="ORF">SAMN05421546_0684</name>
</gene>
<reference evidence="3" key="1">
    <citation type="submission" date="2017-01" db="EMBL/GenBank/DDBJ databases">
        <authorList>
            <person name="Varghese N."/>
            <person name="Submissions S."/>
        </authorList>
    </citation>
    <scope>NUCLEOTIDE SEQUENCE [LARGE SCALE GENOMIC DNA]</scope>
    <source>
        <strain evidence="3">UM1</strain>
    </source>
</reference>
<protein>
    <submittedName>
        <fullName evidence="2">Hemerythrin HHE cation binding domain-containing protein</fullName>
    </submittedName>
</protein>
<feature type="domain" description="Hemerythrin-like" evidence="1">
    <location>
        <begin position="41"/>
        <end position="183"/>
    </location>
</feature>
<dbReference type="Proteomes" id="UP000241788">
    <property type="component" value="Unassembled WGS sequence"/>
</dbReference>
<dbReference type="Pfam" id="PF01814">
    <property type="entry name" value="Hemerythrin"/>
    <property type="match status" value="1"/>
</dbReference>
<dbReference type="OrthoDB" id="6077989at2"/>
<organism evidence="2 3">
    <name type="scientific">Solilutibacter tolerans</name>
    <dbReference type="NCBI Taxonomy" id="1604334"/>
    <lineage>
        <taxon>Bacteria</taxon>
        <taxon>Pseudomonadati</taxon>
        <taxon>Pseudomonadota</taxon>
        <taxon>Gammaproteobacteria</taxon>
        <taxon>Lysobacterales</taxon>
        <taxon>Lysobacteraceae</taxon>
        <taxon>Solilutibacter</taxon>
    </lineage>
</organism>
<dbReference type="STRING" id="1604334.SAMN05421546_0684"/>
<proteinExistence type="predicted"/>
<dbReference type="EMBL" id="FTLW01000002">
    <property type="protein sequence ID" value="SIQ15177.1"/>
    <property type="molecule type" value="Genomic_DNA"/>
</dbReference>
<evidence type="ECO:0000313" key="3">
    <source>
        <dbReference type="Proteomes" id="UP000241788"/>
    </source>
</evidence>
<accession>A0A1N6QF12</accession>
<dbReference type="AlphaFoldDB" id="A0A1N6QF12"/>
<keyword evidence="3" id="KW-1185">Reference proteome</keyword>
<dbReference type="RefSeq" id="WP_076585363.1">
    <property type="nucleotide sequence ID" value="NZ_FTLW01000002.1"/>
</dbReference>
<evidence type="ECO:0000313" key="2">
    <source>
        <dbReference type="EMBL" id="SIQ15177.1"/>
    </source>
</evidence>
<dbReference type="InterPro" id="IPR012312">
    <property type="entry name" value="Hemerythrin-like"/>
</dbReference>
<dbReference type="Gene3D" id="1.20.120.520">
    <property type="entry name" value="nmb1532 protein domain like"/>
    <property type="match status" value="1"/>
</dbReference>
<evidence type="ECO:0000259" key="1">
    <source>
        <dbReference type="Pfam" id="PF01814"/>
    </source>
</evidence>